<dbReference type="Pfam" id="PF19728">
    <property type="entry name" value="DUF6220"/>
    <property type="match status" value="1"/>
</dbReference>
<feature type="transmembrane region" description="Helical" evidence="1">
    <location>
        <begin position="51"/>
        <end position="69"/>
    </location>
</feature>
<keyword evidence="3" id="KW-1185">Reference proteome</keyword>
<dbReference type="OrthoDB" id="165966at2"/>
<feature type="transmembrane region" description="Helical" evidence="1">
    <location>
        <begin position="12"/>
        <end position="39"/>
    </location>
</feature>
<reference evidence="2 3" key="1">
    <citation type="submission" date="2017-08" db="EMBL/GenBank/DDBJ databases">
        <authorList>
            <person name="de Groot N.N."/>
        </authorList>
    </citation>
    <scope>NUCLEOTIDE SEQUENCE [LARGE SCALE GENOMIC DNA]</scope>
    <source>
        <strain evidence="2 3">JC228</strain>
    </source>
</reference>
<sequence length="142" mass="16004">MDKKQVSKKERVTRILFSVLAIVLVACVVLQIFIAGLAIFVNPENWINHRIFIHLFELIPVLMLILSFIGSLPRWAIAQSAVVLGLIFLMYFTANATALWPWVAAVHPVIAMVLFWSSIQLAKRSFILVTSSEDNNKELKVG</sequence>
<evidence type="ECO:0000256" key="1">
    <source>
        <dbReference type="SAM" id="Phobius"/>
    </source>
</evidence>
<protein>
    <submittedName>
        <fullName evidence="2">Uncharacterized protein</fullName>
    </submittedName>
</protein>
<proteinExistence type="predicted"/>
<dbReference type="EMBL" id="OAOP01000002">
    <property type="protein sequence ID" value="SNX68799.1"/>
    <property type="molecule type" value="Genomic_DNA"/>
</dbReference>
<feature type="transmembrane region" description="Helical" evidence="1">
    <location>
        <begin position="99"/>
        <end position="119"/>
    </location>
</feature>
<name>A0A285CMM8_9BACI</name>
<evidence type="ECO:0000313" key="2">
    <source>
        <dbReference type="EMBL" id="SNX68799.1"/>
    </source>
</evidence>
<feature type="transmembrane region" description="Helical" evidence="1">
    <location>
        <begin position="76"/>
        <end position="93"/>
    </location>
</feature>
<keyword evidence="1" id="KW-1133">Transmembrane helix</keyword>
<dbReference type="RefSeq" id="WP_097157884.1">
    <property type="nucleotide sequence ID" value="NZ_JBEPMQ010000001.1"/>
</dbReference>
<evidence type="ECO:0000313" key="3">
    <source>
        <dbReference type="Proteomes" id="UP000219546"/>
    </source>
</evidence>
<keyword evidence="1" id="KW-0472">Membrane</keyword>
<dbReference type="AlphaFoldDB" id="A0A285CMM8"/>
<organism evidence="2 3">
    <name type="scientific">Bacillus oleivorans</name>
    <dbReference type="NCBI Taxonomy" id="1448271"/>
    <lineage>
        <taxon>Bacteria</taxon>
        <taxon>Bacillati</taxon>
        <taxon>Bacillota</taxon>
        <taxon>Bacilli</taxon>
        <taxon>Bacillales</taxon>
        <taxon>Bacillaceae</taxon>
        <taxon>Bacillus</taxon>
    </lineage>
</organism>
<gene>
    <name evidence="2" type="ORF">SAMN05877753_102734</name>
</gene>
<accession>A0A285CMM8</accession>
<dbReference type="Proteomes" id="UP000219546">
    <property type="component" value="Unassembled WGS sequence"/>
</dbReference>
<keyword evidence="1" id="KW-0812">Transmembrane</keyword>
<dbReference type="PROSITE" id="PS51257">
    <property type="entry name" value="PROKAR_LIPOPROTEIN"/>
    <property type="match status" value="1"/>
</dbReference>
<dbReference type="InterPro" id="IPR046192">
    <property type="entry name" value="DUF6220"/>
</dbReference>